<comment type="caution">
    <text evidence="1">The sequence shown here is derived from an EMBL/GenBank/DDBJ whole genome shotgun (WGS) entry which is preliminary data.</text>
</comment>
<keyword evidence="2" id="KW-1185">Reference proteome</keyword>
<gene>
    <name evidence="1" type="ORF">BKK48_06470</name>
</gene>
<sequence length="75" mass="8616">MSDIKKSAKHGNFVIQQGENNSISIICDNTRQALRDIAKEIGMEYEQEWNTQYFGHRLINFINGVDTTRKGKALE</sequence>
<dbReference type="EMBL" id="MLHH01000012">
    <property type="protein sequence ID" value="OOF36387.1"/>
    <property type="molecule type" value="Genomic_DNA"/>
</dbReference>
<accession>A0A1V3I8I4</accession>
<dbReference type="RefSeq" id="WP_077427323.1">
    <property type="nucleotide sequence ID" value="NZ_MLHH01000012.1"/>
</dbReference>
<dbReference type="AlphaFoldDB" id="A0A1V3I8I4"/>
<name>A0A1V3I8I4_9PAST</name>
<protein>
    <submittedName>
        <fullName evidence="1">Uncharacterized protein</fullName>
    </submittedName>
</protein>
<dbReference type="OrthoDB" id="1012460at2"/>
<proteinExistence type="predicted"/>
<dbReference type="STRING" id="1908258.BKK48_06470"/>
<evidence type="ECO:0000313" key="1">
    <source>
        <dbReference type="EMBL" id="OOF36387.1"/>
    </source>
</evidence>
<reference evidence="1 2" key="1">
    <citation type="submission" date="2016-10" db="EMBL/GenBank/DDBJ databases">
        <title>Rodentibacter gen. nov. and new species.</title>
        <authorList>
            <person name="Christensen H."/>
        </authorList>
    </citation>
    <scope>NUCLEOTIDE SEQUENCE [LARGE SCALE GENOMIC DNA]</scope>
    <source>
        <strain evidence="1 2">Ac69</strain>
    </source>
</reference>
<dbReference type="Proteomes" id="UP000189437">
    <property type="component" value="Unassembled WGS sequence"/>
</dbReference>
<evidence type="ECO:0000313" key="2">
    <source>
        <dbReference type="Proteomes" id="UP000189437"/>
    </source>
</evidence>
<organism evidence="1 2">
    <name type="scientific">Rodentibacter heidelbergensis</name>
    <dbReference type="NCBI Taxonomy" id="1908258"/>
    <lineage>
        <taxon>Bacteria</taxon>
        <taxon>Pseudomonadati</taxon>
        <taxon>Pseudomonadota</taxon>
        <taxon>Gammaproteobacteria</taxon>
        <taxon>Pasteurellales</taxon>
        <taxon>Pasteurellaceae</taxon>
        <taxon>Rodentibacter</taxon>
    </lineage>
</organism>